<organism evidence="2 3">
    <name type="scientific">Goodea atripinnis</name>
    <dbReference type="NCBI Taxonomy" id="208336"/>
    <lineage>
        <taxon>Eukaryota</taxon>
        <taxon>Metazoa</taxon>
        <taxon>Chordata</taxon>
        <taxon>Craniata</taxon>
        <taxon>Vertebrata</taxon>
        <taxon>Euteleostomi</taxon>
        <taxon>Actinopterygii</taxon>
        <taxon>Neopterygii</taxon>
        <taxon>Teleostei</taxon>
        <taxon>Neoteleostei</taxon>
        <taxon>Acanthomorphata</taxon>
        <taxon>Ovalentaria</taxon>
        <taxon>Atherinomorphae</taxon>
        <taxon>Cyprinodontiformes</taxon>
        <taxon>Goodeidae</taxon>
        <taxon>Goodea</taxon>
    </lineage>
</organism>
<protein>
    <submittedName>
        <fullName evidence="2">Uncharacterized protein</fullName>
    </submittedName>
</protein>
<feature type="compositionally biased region" description="Polar residues" evidence="1">
    <location>
        <begin position="53"/>
        <end position="63"/>
    </location>
</feature>
<dbReference type="EMBL" id="JAHRIO010031143">
    <property type="protein sequence ID" value="MEQ2168535.1"/>
    <property type="molecule type" value="Genomic_DNA"/>
</dbReference>
<dbReference type="Proteomes" id="UP001476798">
    <property type="component" value="Unassembled WGS sequence"/>
</dbReference>
<feature type="non-terminal residue" evidence="2">
    <location>
        <position position="1"/>
    </location>
</feature>
<gene>
    <name evidence="2" type="ORF">GOODEAATRI_015573</name>
</gene>
<feature type="compositionally biased region" description="Basic residues" evidence="1">
    <location>
        <begin position="64"/>
        <end position="73"/>
    </location>
</feature>
<proteinExistence type="predicted"/>
<evidence type="ECO:0000313" key="2">
    <source>
        <dbReference type="EMBL" id="MEQ2168535.1"/>
    </source>
</evidence>
<keyword evidence="3" id="KW-1185">Reference proteome</keyword>
<evidence type="ECO:0000313" key="3">
    <source>
        <dbReference type="Proteomes" id="UP001476798"/>
    </source>
</evidence>
<feature type="region of interest" description="Disordered" evidence="1">
    <location>
        <begin position="43"/>
        <end position="83"/>
    </location>
</feature>
<evidence type="ECO:0000256" key="1">
    <source>
        <dbReference type="SAM" id="MobiDB-lite"/>
    </source>
</evidence>
<reference evidence="2 3" key="1">
    <citation type="submission" date="2021-06" db="EMBL/GenBank/DDBJ databases">
        <authorList>
            <person name="Palmer J.M."/>
        </authorList>
    </citation>
    <scope>NUCLEOTIDE SEQUENCE [LARGE SCALE GENOMIC DNA]</scope>
    <source>
        <strain evidence="2 3">GA_2019</strain>
        <tissue evidence="2">Muscle</tissue>
    </source>
</reference>
<name>A0ABV0NAU8_9TELE</name>
<accession>A0ABV0NAU8</accession>
<sequence>CNVISTWPPGEMCHGNGIKFEHCSSGFTDAVRRNQNARKSTGLCGRLLGHSPHGSTTQQQHSTHGLRRRRHKTSTTPTPQQHPRFFVTLKVKKQLRKIRLVSPSLRGAVASHYAPLSTSLNQLSAA</sequence>
<comment type="caution">
    <text evidence="2">The sequence shown here is derived from an EMBL/GenBank/DDBJ whole genome shotgun (WGS) entry which is preliminary data.</text>
</comment>